<gene>
    <name evidence="1" type="ORF">BJY01DRAFT_69192</name>
</gene>
<dbReference type="Proteomes" id="UP001610446">
    <property type="component" value="Unassembled WGS sequence"/>
</dbReference>
<comment type="caution">
    <text evidence="1">The sequence shown here is derived from an EMBL/GenBank/DDBJ whole genome shotgun (WGS) entry which is preliminary data.</text>
</comment>
<sequence>MEIRPASVNALSPLKISEQSHFSSSHRLQRQIHDKLRISSISIFEIIGATGDNCPTHHFFFRCKHALSRRFFRLLASLIFDHTVGRRRLPWNSTMAPLGYLYRHIHKVAATSIPASKTPGKDRILTCLSVSLVSISSIIKKIFTAVMMQLPEKSPDNHAFAAPPCPD</sequence>
<name>A0ABR4J6C9_9EURO</name>
<keyword evidence="2" id="KW-1185">Reference proteome</keyword>
<evidence type="ECO:0000313" key="2">
    <source>
        <dbReference type="Proteomes" id="UP001610446"/>
    </source>
</evidence>
<accession>A0ABR4J6C9</accession>
<dbReference type="EMBL" id="JBFXLU010000199">
    <property type="protein sequence ID" value="KAL2835599.1"/>
    <property type="molecule type" value="Genomic_DNA"/>
</dbReference>
<organism evidence="1 2">
    <name type="scientific">Aspergillus pseudoustus</name>
    <dbReference type="NCBI Taxonomy" id="1810923"/>
    <lineage>
        <taxon>Eukaryota</taxon>
        <taxon>Fungi</taxon>
        <taxon>Dikarya</taxon>
        <taxon>Ascomycota</taxon>
        <taxon>Pezizomycotina</taxon>
        <taxon>Eurotiomycetes</taxon>
        <taxon>Eurotiomycetidae</taxon>
        <taxon>Eurotiales</taxon>
        <taxon>Aspergillaceae</taxon>
        <taxon>Aspergillus</taxon>
        <taxon>Aspergillus subgen. Nidulantes</taxon>
    </lineage>
</organism>
<reference evidence="1 2" key="1">
    <citation type="submission" date="2024-07" db="EMBL/GenBank/DDBJ databases">
        <title>Section-level genome sequencing and comparative genomics of Aspergillus sections Usti and Cavernicolus.</title>
        <authorList>
            <consortium name="Lawrence Berkeley National Laboratory"/>
            <person name="Nybo J.L."/>
            <person name="Vesth T.C."/>
            <person name="Theobald S."/>
            <person name="Frisvad J.C."/>
            <person name="Larsen T.O."/>
            <person name="Kjaerboelling I."/>
            <person name="Rothschild-Mancinelli K."/>
            <person name="Lyhne E.K."/>
            <person name="Kogle M.E."/>
            <person name="Barry K."/>
            <person name="Clum A."/>
            <person name="Na H."/>
            <person name="Ledsgaard L."/>
            <person name="Lin J."/>
            <person name="Lipzen A."/>
            <person name="Kuo A."/>
            <person name="Riley R."/>
            <person name="Mondo S."/>
            <person name="Labutti K."/>
            <person name="Haridas S."/>
            <person name="Pangalinan J."/>
            <person name="Salamov A.A."/>
            <person name="Simmons B.A."/>
            <person name="Magnuson J.K."/>
            <person name="Chen J."/>
            <person name="Drula E."/>
            <person name="Henrissat B."/>
            <person name="Wiebenga A."/>
            <person name="Lubbers R.J."/>
            <person name="Gomes A.C."/>
            <person name="Makela M.R."/>
            <person name="Stajich J."/>
            <person name="Grigoriev I.V."/>
            <person name="Mortensen U.H."/>
            <person name="De Vries R.P."/>
            <person name="Baker S.E."/>
            <person name="Andersen M.R."/>
        </authorList>
    </citation>
    <scope>NUCLEOTIDE SEQUENCE [LARGE SCALE GENOMIC DNA]</scope>
    <source>
        <strain evidence="1 2">CBS 123904</strain>
    </source>
</reference>
<evidence type="ECO:0000313" key="1">
    <source>
        <dbReference type="EMBL" id="KAL2835599.1"/>
    </source>
</evidence>
<protein>
    <submittedName>
        <fullName evidence="1">Uncharacterized protein</fullName>
    </submittedName>
</protein>
<proteinExistence type="predicted"/>